<reference evidence="1 2" key="1">
    <citation type="submission" date="2020-12" db="EMBL/GenBank/DDBJ databases">
        <title>Salegentibacter orientalis sp. nov., isolated from costal sediment.</title>
        <authorList>
            <person name="Lian F.-B."/>
        </authorList>
    </citation>
    <scope>NUCLEOTIDE SEQUENCE [LARGE SCALE GENOMIC DNA]</scope>
    <source>
        <strain evidence="1 2">F60176</strain>
    </source>
</reference>
<protein>
    <recommendedName>
        <fullName evidence="3">Fibronectin type-III domain-containing protein</fullName>
    </recommendedName>
</protein>
<evidence type="ECO:0000313" key="2">
    <source>
        <dbReference type="Proteomes" id="UP000635665"/>
    </source>
</evidence>
<keyword evidence="2" id="KW-1185">Reference proteome</keyword>
<gene>
    <name evidence="1" type="ORF">I6U50_15770</name>
</gene>
<feature type="non-terminal residue" evidence="1">
    <location>
        <position position="1"/>
    </location>
</feature>
<organism evidence="1 2">
    <name type="scientific">Salegentibacter maritimus</name>
    <dbReference type="NCBI Taxonomy" id="2794347"/>
    <lineage>
        <taxon>Bacteria</taxon>
        <taxon>Pseudomonadati</taxon>
        <taxon>Bacteroidota</taxon>
        <taxon>Flavobacteriia</taxon>
        <taxon>Flavobacteriales</taxon>
        <taxon>Flavobacteriaceae</taxon>
        <taxon>Salegentibacter</taxon>
    </lineage>
</organism>
<proteinExistence type="predicted"/>
<dbReference type="Gene3D" id="2.60.40.10">
    <property type="entry name" value="Immunoglobulins"/>
    <property type="match status" value="1"/>
</dbReference>
<feature type="non-terminal residue" evidence="1">
    <location>
        <position position="156"/>
    </location>
</feature>
<sequence length="156" mass="16501">NADGYYVNIGTTAGGNDLVNNAELTTTSYSHATHFPENTTIYVSVTPYNVVGSAKGCTEISFTTESFANPSVPDCTTITSPLDGTTDVSTNEDINWDAVPNADGYYINIGTTPEGNDLINNAELTTTSYSHTTDFPENTTIYVSVTPYNVVGSATG</sequence>
<comment type="caution">
    <text evidence="1">The sequence shown here is derived from an EMBL/GenBank/DDBJ whole genome shotgun (WGS) entry which is preliminary data.</text>
</comment>
<dbReference type="EMBL" id="JAEHNY010000030">
    <property type="protein sequence ID" value="MBI6121472.1"/>
    <property type="molecule type" value="Genomic_DNA"/>
</dbReference>
<evidence type="ECO:0008006" key="3">
    <source>
        <dbReference type="Google" id="ProtNLM"/>
    </source>
</evidence>
<dbReference type="InterPro" id="IPR013783">
    <property type="entry name" value="Ig-like_fold"/>
</dbReference>
<evidence type="ECO:0000313" key="1">
    <source>
        <dbReference type="EMBL" id="MBI6121472.1"/>
    </source>
</evidence>
<dbReference type="Proteomes" id="UP000635665">
    <property type="component" value="Unassembled WGS sequence"/>
</dbReference>
<name>A0ABS0TK91_9FLAO</name>
<accession>A0ABS0TK91</accession>